<dbReference type="GO" id="GO:0004386">
    <property type="term" value="F:helicase activity"/>
    <property type="evidence" value="ECO:0007669"/>
    <property type="project" value="UniProtKB-KW"/>
</dbReference>
<evidence type="ECO:0000313" key="1">
    <source>
        <dbReference type="EMBL" id="EQD33667.1"/>
    </source>
</evidence>
<keyword evidence="1" id="KW-0378">Hydrolase</keyword>
<dbReference type="AlphaFoldDB" id="T0YPI4"/>
<protein>
    <submittedName>
        <fullName evidence="1">ATP-dependent helicase</fullName>
    </submittedName>
</protein>
<name>T0YPI4_9ZZZZ</name>
<comment type="caution">
    <text evidence="1">The sequence shown here is derived from an EMBL/GenBank/DDBJ whole genome shotgun (WGS) entry which is preliminary data.</text>
</comment>
<feature type="non-terminal residue" evidence="1">
    <location>
        <position position="120"/>
    </location>
</feature>
<gene>
    <name evidence="1" type="ORF">B2A_13035</name>
</gene>
<keyword evidence="1" id="KW-0347">Helicase</keyword>
<accession>T0YPI4</accession>
<reference evidence="1" key="1">
    <citation type="submission" date="2013-08" db="EMBL/GenBank/DDBJ databases">
        <authorList>
            <person name="Mendez C."/>
            <person name="Richter M."/>
            <person name="Ferrer M."/>
            <person name="Sanchez J."/>
        </authorList>
    </citation>
    <scope>NUCLEOTIDE SEQUENCE</scope>
</reference>
<proteinExistence type="predicted"/>
<reference evidence="1" key="2">
    <citation type="journal article" date="2014" name="ISME J.">
        <title>Microbial stratification in low pH oxic and suboxic macroscopic growths along an acid mine drainage.</title>
        <authorList>
            <person name="Mendez-Garcia C."/>
            <person name="Mesa V."/>
            <person name="Sprenger R.R."/>
            <person name="Richter M."/>
            <person name="Diez M.S."/>
            <person name="Solano J."/>
            <person name="Bargiela R."/>
            <person name="Golyshina O.V."/>
            <person name="Manteca A."/>
            <person name="Ramos J.L."/>
            <person name="Gallego J.R."/>
            <person name="Llorente I."/>
            <person name="Martins Dos Santos V.A."/>
            <person name="Jensen O.N."/>
            <person name="Pelaez A.I."/>
            <person name="Sanchez J."/>
            <person name="Ferrer M."/>
        </authorList>
    </citation>
    <scope>NUCLEOTIDE SEQUENCE</scope>
</reference>
<dbReference type="EMBL" id="AUZZ01009421">
    <property type="protein sequence ID" value="EQD33667.1"/>
    <property type="molecule type" value="Genomic_DNA"/>
</dbReference>
<keyword evidence="1" id="KW-0547">Nucleotide-binding</keyword>
<organism evidence="1">
    <name type="scientific">mine drainage metagenome</name>
    <dbReference type="NCBI Taxonomy" id="410659"/>
    <lineage>
        <taxon>unclassified sequences</taxon>
        <taxon>metagenomes</taxon>
        <taxon>ecological metagenomes</taxon>
    </lineage>
</organism>
<sequence>MKNAIFGFSNEMEALYSGISPIQLYSYIRSRVLFTFKGPFSQNVSGTMESASIFRAMREKKLTDSDQRILRLVMETNGISEKDIILSLRTNIFGIGSTLRSLYSRSIIAKDSSRKFVFVP</sequence>
<keyword evidence="1" id="KW-0067">ATP-binding</keyword>